<proteinExistence type="predicted"/>
<dbReference type="Proteomes" id="UP000499080">
    <property type="component" value="Unassembled WGS sequence"/>
</dbReference>
<evidence type="ECO:0000313" key="1">
    <source>
        <dbReference type="EMBL" id="GBL83440.1"/>
    </source>
</evidence>
<evidence type="ECO:0000313" key="2">
    <source>
        <dbReference type="Proteomes" id="UP000499080"/>
    </source>
</evidence>
<name>A0A4Y2AUD8_ARAVE</name>
<comment type="caution">
    <text evidence="1">The sequence shown here is derived from an EMBL/GenBank/DDBJ whole genome shotgun (WGS) entry which is preliminary data.</text>
</comment>
<accession>A0A4Y2AUD8</accession>
<keyword evidence="2" id="KW-1185">Reference proteome</keyword>
<dbReference type="EMBL" id="BGPR01157623">
    <property type="protein sequence ID" value="GBL83440.1"/>
    <property type="molecule type" value="Genomic_DNA"/>
</dbReference>
<dbReference type="AlphaFoldDB" id="A0A4Y2AUD8"/>
<gene>
    <name evidence="1" type="ORF">AVEN_216579_1</name>
</gene>
<protein>
    <submittedName>
        <fullName evidence="1">Uncharacterized protein</fullName>
    </submittedName>
</protein>
<sequence>RYCGAPLVRGPILSNWSNRLKAGPARNIFSPASEISSGVDEEL</sequence>
<feature type="non-terminal residue" evidence="1">
    <location>
        <position position="1"/>
    </location>
</feature>
<organism evidence="1 2">
    <name type="scientific">Araneus ventricosus</name>
    <name type="common">Orbweaver spider</name>
    <name type="synonym">Epeira ventricosa</name>
    <dbReference type="NCBI Taxonomy" id="182803"/>
    <lineage>
        <taxon>Eukaryota</taxon>
        <taxon>Metazoa</taxon>
        <taxon>Ecdysozoa</taxon>
        <taxon>Arthropoda</taxon>
        <taxon>Chelicerata</taxon>
        <taxon>Arachnida</taxon>
        <taxon>Araneae</taxon>
        <taxon>Araneomorphae</taxon>
        <taxon>Entelegynae</taxon>
        <taxon>Araneoidea</taxon>
        <taxon>Araneidae</taxon>
        <taxon>Araneus</taxon>
    </lineage>
</organism>
<reference evidence="1 2" key="1">
    <citation type="journal article" date="2019" name="Sci. Rep.">
        <title>Orb-weaving spider Araneus ventricosus genome elucidates the spidroin gene catalogue.</title>
        <authorList>
            <person name="Kono N."/>
            <person name="Nakamura H."/>
            <person name="Ohtoshi R."/>
            <person name="Moran D.A.P."/>
            <person name="Shinohara A."/>
            <person name="Yoshida Y."/>
            <person name="Fujiwara M."/>
            <person name="Mori M."/>
            <person name="Tomita M."/>
            <person name="Arakawa K."/>
        </authorList>
    </citation>
    <scope>NUCLEOTIDE SEQUENCE [LARGE SCALE GENOMIC DNA]</scope>
</reference>